<keyword evidence="1" id="KW-0472">Membrane</keyword>
<dbReference type="AlphaFoldDB" id="A0A1G7B8X3"/>
<protein>
    <submittedName>
        <fullName evidence="2">Uncharacterized protein</fullName>
    </submittedName>
</protein>
<reference evidence="2 3" key="1">
    <citation type="submission" date="2016-10" db="EMBL/GenBank/DDBJ databases">
        <authorList>
            <person name="de Groot N.N."/>
        </authorList>
    </citation>
    <scope>NUCLEOTIDE SEQUENCE [LARGE SCALE GENOMIC DNA]</scope>
    <source>
        <strain evidence="2 3">R5</strain>
    </source>
</reference>
<feature type="transmembrane region" description="Helical" evidence="1">
    <location>
        <begin position="83"/>
        <end position="112"/>
    </location>
</feature>
<organism evidence="2 3">
    <name type="scientific">Bradyrhizobium brasilense</name>
    <dbReference type="NCBI Taxonomy" id="1419277"/>
    <lineage>
        <taxon>Bacteria</taxon>
        <taxon>Pseudomonadati</taxon>
        <taxon>Pseudomonadota</taxon>
        <taxon>Alphaproteobacteria</taxon>
        <taxon>Hyphomicrobiales</taxon>
        <taxon>Nitrobacteraceae</taxon>
        <taxon>Bradyrhizobium</taxon>
    </lineage>
</organism>
<keyword evidence="1" id="KW-0812">Transmembrane</keyword>
<evidence type="ECO:0000256" key="1">
    <source>
        <dbReference type="SAM" id="Phobius"/>
    </source>
</evidence>
<dbReference type="EMBL" id="FMZW01000022">
    <property type="protein sequence ID" value="SDE23463.1"/>
    <property type="molecule type" value="Genomic_DNA"/>
</dbReference>
<name>A0A1G7B8X3_9BRAD</name>
<gene>
    <name evidence="2" type="ORF">SAMN05216337_102258</name>
</gene>
<feature type="transmembrane region" description="Helical" evidence="1">
    <location>
        <begin position="39"/>
        <end position="63"/>
    </location>
</feature>
<keyword evidence="1" id="KW-1133">Transmembrane helix</keyword>
<evidence type="ECO:0000313" key="2">
    <source>
        <dbReference type="EMBL" id="SDE23463.1"/>
    </source>
</evidence>
<accession>A0A1G7B8X3</accession>
<dbReference type="RefSeq" id="WP_092085128.1">
    <property type="nucleotide sequence ID" value="NZ_FMZW01000022.1"/>
</dbReference>
<dbReference type="Proteomes" id="UP000199245">
    <property type="component" value="Unassembled WGS sequence"/>
</dbReference>
<evidence type="ECO:0000313" key="3">
    <source>
        <dbReference type="Proteomes" id="UP000199245"/>
    </source>
</evidence>
<proteinExistence type="predicted"/>
<sequence>MIKRGLSVFDPPNDLLDTSGVTPKLGEDERVLWIGTPGWFSSFFCTASFVTVGALVLALIAYHGIYSLTPEQYAIEGLVRRRWIVVGALVFFAFIPQLTALRVGGAFVYILTMKRMIVRVDRTIFLVRLFRYFGNVADADGFAAYDLRYLNGACVHAGLWSYGNVSVRYTVGSLGEVRGDLSTYASKPFFFRDRRYVKVFYRKLACFHMAETFCNVYFGIKDVGRLGDVLNDQCAARLERIAPLQH</sequence>